<sequence>MSFIKGALVEVAPRTWPGINKPGGIGKVMLSTCTSCNVKYILGGTDKEIPLEFVKLHEDLGSREKKPVEVVNMDASPQRERRVHPKKAEDTSLRERDTNQVSKKQKSQPTIAKKANTNLSSLPKSSTAGKAVNKAKSIDSTSSSSSTTYVPKAITEALSTPSILPASPPPVASPQLLAFTTLLNTLFDSNDGEAAVPTLTEQWSGDPGEIKRMMVFLEGQNRIFVSDEVVYKV</sequence>
<name>A0A9W6ZJ54_9STRA</name>
<comment type="caution">
    <text evidence="2">The sequence shown here is derived from an EMBL/GenBank/DDBJ whole genome shotgun (WGS) entry which is preliminary data.</text>
</comment>
<feature type="region of interest" description="Disordered" evidence="1">
    <location>
        <begin position="67"/>
        <end position="149"/>
    </location>
</feature>
<gene>
    <name evidence="2" type="ORF">TrLO_g5128</name>
</gene>
<dbReference type="Proteomes" id="UP001165122">
    <property type="component" value="Unassembled WGS sequence"/>
</dbReference>
<dbReference type="AlphaFoldDB" id="A0A9W6ZJ54"/>
<evidence type="ECO:0000256" key="1">
    <source>
        <dbReference type="SAM" id="MobiDB-lite"/>
    </source>
</evidence>
<evidence type="ECO:0000313" key="3">
    <source>
        <dbReference type="Proteomes" id="UP001165122"/>
    </source>
</evidence>
<protein>
    <submittedName>
        <fullName evidence="2">Uncharacterized protein</fullName>
    </submittedName>
</protein>
<proteinExistence type="predicted"/>
<organism evidence="2 3">
    <name type="scientific">Triparma laevis f. longispina</name>
    <dbReference type="NCBI Taxonomy" id="1714387"/>
    <lineage>
        <taxon>Eukaryota</taxon>
        <taxon>Sar</taxon>
        <taxon>Stramenopiles</taxon>
        <taxon>Ochrophyta</taxon>
        <taxon>Bolidophyceae</taxon>
        <taxon>Parmales</taxon>
        <taxon>Triparmaceae</taxon>
        <taxon>Triparma</taxon>
    </lineage>
</organism>
<evidence type="ECO:0000313" key="2">
    <source>
        <dbReference type="EMBL" id="GMH55347.1"/>
    </source>
</evidence>
<dbReference type="EMBL" id="BRXW01000443">
    <property type="protein sequence ID" value="GMH55347.1"/>
    <property type="molecule type" value="Genomic_DNA"/>
</dbReference>
<keyword evidence="3" id="KW-1185">Reference proteome</keyword>
<accession>A0A9W6ZJ54</accession>
<feature type="compositionally biased region" description="Basic and acidic residues" evidence="1">
    <location>
        <begin position="86"/>
        <end position="98"/>
    </location>
</feature>
<reference evidence="3" key="1">
    <citation type="journal article" date="2023" name="Commun. Biol.">
        <title>Genome analysis of Parmales, the sister group of diatoms, reveals the evolutionary specialization of diatoms from phago-mixotrophs to photoautotrophs.</title>
        <authorList>
            <person name="Ban H."/>
            <person name="Sato S."/>
            <person name="Yoshikawa S."/>
            <person name="Yamada K."/>
            <person name="Nakamura Y."/>
            <person name="Ichinomiya M."/>
            <person name="Sato N."/>
            <person name="Blanc-Mathieu R."/>
            <person name="Endo H."/>
            <person name="Kuwata A."/>
            <person name="Ogata H."/>
        </authorList>
    </citation>
    <scope>NUCLEOTIDE SEQUENCE [LARGE SCALE GENOMIC DNA]</scope>
    <source>
        <strain evidence="3">NIES 3700</strain>
    </source>
</reference>
<dbReference type="OrthoDB" id="49627at2759"/>
<feature type="compositionally biased region" description="Polar residues" evidence="1">
    <location>
        <begin position="99"/>
        <end position="128"/>
    </location>
</feature>